<sequence>MTPVSRSTARRMSLFVAVHGPRRPTRWARSTSDHKRPSNSLTCYAVCPSGPLRPLAISAGFSRTPIVRDPVARPALEAICSPEFRALAAVSRRRGRGCLSTALKAIEKEEK</sequence>
<dbReference type="Proteomes" id="UP000887566">
    <property type="component" value="Unplaced"/>
</dbReference>
<dbReference type="WBParaSite" id="PSAMB.scaffold17410size1130.g37280.t1">
    <property type="protein sequence ID" value="PSAMB.scaffold17410size1130.g37280.t1"/>
    <property type="gene ID" value="PSAMB.scaffold17410size1130.g37280"/>
</dbReference>
<protein>
    <submittedName>
        <fullName evidence="2">Uncharacterized protein</fullName>
    </submittedName>
</protein>
<evidence type="ECO:0000313" key="2">
    <source>
        <dbReference type="WBParaSite" id="PSAMB.scaffold17410size1130.g37280.t1"/>
    </source>
</evidence>
<dbReference type="AlphaFoldDB" id="A0A914VAI4"/>
<keyword evidence="1" id="KW-1185">Reference proteome</keyword>
<evidence type="ECO:0000313" key="1">
    <source>
        <dbReference type="Proteomes" id="UP000887566"/>
    </source>
</evidence>
<accession>A0A914VAI4</accession>
<reference evidence="2" key="1">
    <citation type="submission" date="2022-11" db="UniProtKB">
        <authorList>
            <consortium name="WormBaseParasite"/>
        </authorList>
    </citation>
    <scope>IDENTIFICATION</scope>
</reference>
<proteinExistence type="predicted"/>
<name>A0A914VAI4_9BILA</name>
<organism evidence="1 2">
    <name type="scientific">Plectus sambesii</name>
    <dbReference type="NCBI Taxonomy" id="2011161"/>
    <lineage>
        <taxon>Eukaryota</taxon>
        <taxon>Metazoa</taxon>
        <taxon>Ecdysozoa</taxon>
        <taxon>Nematoda</taxon>
        <taxon>Chromadorea</taxon>
        <taxon>Plectida</taxon>
        <taxon>Plectina</taxon>
        <taxon>Plectoidea</taxon>
        <taxon>Plectidae</taxon>
        <taxon>Plectus</taxon>
    </lineage>
</organism>